<dbReference type="InterPro" id="IPR008936">
    <property type="entry name" value="Rho_GTPase_activation_prot"/>
</dbReference>
<dbReference type="Gene3D" id="1.10.555.10">
    <property type="entry name" value="Rho GTPase activation protein"/>
    <property type="match status" value="1"/>
</dbReference>
<feature type="compositionally biased region" description="Basic residues" evidence="1">
    <location>
        <begin position="215"/>
        <end position="229"/>
    </location>
</feature>
<evidence type="ECO:0000313" key="4">
    <source>
        <dbReference type="EMBL" id="KAJ3435320.1"/>
    </source>
</evidence>
<dbReference type="Gene3D" id="1.25.40.530">
    <property type="entry name" value="MyTH4 domain"/>
    <property type="match status" value="1"/>
</dbReference>
<feature type="region of interest" description="Disordered" evidence="1">
    <location>
        <begin position="172"/>
        <end position="271"/>
    </location>
</feature>
<sequence length="789" mass="92025">MSALLEKKKELKISNNIFEIAYELSEDPFKEIDDLNLLTEENFWFDVLEQKEIEEIVPLGSLISKTKKKPKKKSQRKKNFEFRVWSEETEPKWIKFTDEKYQLSRGQLQRHHRSTRSENFILPTASEPNNSELASGKHSRLNRPFSKENPRYHIEQPQQKFKRQSQNFERKPNFKNLMGEHNKDSTKPSVNERSRSAIGKNEKKIISFLNNEKKSKAKMPSKKKNKNLKTRSTTAELASGQLNPMHHVSRQPETKQNSTKKGINENNIGNDEIPKEISKLTMSAIRLFKSGSRRSVDFGRNSIGNSFGSDKSMTTIQDQLQKLQQIINKTEMEKEKEKEKEREKEREKEKKKKKEKDKKTKVSRNKPRGNSLLDNDLENLTTNILILKDFVGPKYTESKGFRLRRKRPTSIKELLSYSSTNIQSPITKLPNSKLSKYAINNFKYLLIYMGETRLTKKYKTAFAFQVAQLKSINSILDFGINHLELRDEIYLQICKQINDNPNPHSTFRGWGALCLITQTFSPSKELYPYMVKLLNHSISSKDERVSQCAKYAKMKMQNIYANKIVFSKPSETMIQRIFEVPFDPIVFGVTLQRCMEIQKEVYPEEKVPHILYFLAKKIRESGGFKNEGIFRVPGNANKIVKFKEAIDSGQYEEFQEDSDFNFVYASTLKLWLRELADPLVPVTISKHILEVKKDTEMIQMAENLPDLNKLCLAFIIDFFKEMSDPEIVKFTKMDVQNFSLMLAPNIIRIENISLLEIAQITKQRNLFVSSLIKKWDVSKYLEQIHNSKN</sequence>
<dbReference type="PANTHER" id="PTHR45876:SF8">
    <property type="entry name" value="FI04035P"/>
    <property type="match status" value="1"/>
</dbReference>
<dbReference type="AlphaFoldDB" id="A0AAV7Z2N4"/>
<dbReference type="SUPFAM" id="SSF48350">
    <property type="entry name" value="GTPase activation domain, GAP"/>
    <property type="match status" value="1"/>
</dbReference>
<protein>
    <submittedName>
        <fullName evidence="4">Rho gtpase activation protein</fullName>
    </submittedName>
</protein>
<accession>A0AAV7Z2N4</accession>
<dbReference type="GO" id="GO:0005856">
    <property type="term" value="C:cytoskeleton"/>
    <property type="evidence" value="ECO:0007669"/>
    <property type="project" value="InterPro"/>
</dbReference>
<evidence type="ECO:0000259" key="2">
    <source>
        <dbReference type="PROSITE" id="PS50238"/>
    </source>
</evidence>
<evidence type="ECO:0000259" key="3">
    <source>
        <dbReference type="PROSITE" id="PS51016"/>
    </source>
</evidence>
<proteinExistence type="predicted"/>
<dbReference type="GO" id="GO:0005737">
    <property type="term" value="C:cytoplasm"/>
    <property type="evidence" value="ECO:0007669"/>
    <property type="project" value="TreeGrafter"/>
</dbReference>
<dbReference type="PROSITE" id="PS50238">
    <property type="entry name" value="RHOGAP"/>
    <property type="match status" value="1"/>
</dbReference>
<dbReference type="Pfam" id="PF00620">
    <property type="entry name" value="RhoGAP"/>
    <property type="match status" value="1"/>
</dbReference>
<feature type="compositionally biased region" description="Basic and acidic residues" evidence="1">
    <location>
        <begin position="172"/>
        <end position="205"/>
    </location>
</feature>
<comment type="caution">
    <text evidence="4">The sequence shown here is derived from an EMBL/GenBank/DDBJ whole genome shotgun (WGS) entry which is preliminary data.</text>
</comment>
<feature type="region of interest" description="Disordered" evidence="1">
    <location>
        <begin position="122"/>
        <end position="145"/>
    </location>
</feature>
<evidence type="ECO:0000313" key="5">
    <source>
        <dbReference type="Proteomes" id="UP001146793"/>
    </source>
</evidence>
<dbReference type="InterPro" id="IPR000198">
    <property type="entry name" value="RhoGAP_dom"/>
</dbReference>
<feature type="compositionally biased region" description="Basic residues" evidence="1">
    <location>
        <begin position="349"/>
        <end position="367"/>
    </location>
</feature>
<feature type="compositionally biased region" description="Basic and acidic residues" evidence="1">
    <location>
        <begin position="330"/>
        <end position="348"/>
    </location>
</feature>
<dbReference type="PROSITE" id="PS51016">
    <property type="entry name" value="MYTH4"/>
    <property type="match status" value="1"/>
</dbReference>
<dbReference type="GO" id="GO:0007165">
    <property type="term" value="P:signal transduction"/>
    <property type="evidence" value="ECO:0007669"/>
    <property type="project" value="InterPro"/>
</dbReference>
<feature type="region of interest" description="Disordered" evidence="1">
    <location>
        <begin position="329"/>
        <end position="374"/>
    </location>
</feature>
<dbReference type="Pfam" id="PF00784">
    <property type="entry name" value="MyTH4"/>
    <property type="match status" value="1"/>
</dbReference>
<reference evidence="4" key="1">
    <citation type="submission" date="2022-08" db="EMBL/GenBank/DDBJ databases">
        <title>Novel sulphate-reducing endosymbionts in the free-living metamonad Anaeramoeba.</title>
        <authorList>
            <person name="Jerlstrom-Hultqvist J."/>
            <person name="Cepicka I."/>
            <person name="Gallot-Lavallee L."/>
            <person name="Salas-Leiva D."/>
            <person name="Curtis B.A."/>
            <person name="Zahonova K."/>
            <person name="Pipaliya S."/>
            <person name="Dacks J."/>
            <person name="Roger A.J."/>
        </authorList>
    </citation>
    <scope>NUCLEOTIDE SEQUENCE</scope>
    <source>
        <strain evidence="4">Busselton2</strain>
    </source>
</reference>
<dbReference type="InterPro" id="IPR038185">
    <property type="entry name" value="MyTH4_dom_sf"/>
</dbReference>
<dbReference type="SMART" id="SM00324">
    <property type="entry name" value="RhoGAP"/>
    <property type="match status" value="1"/>
</dbReference>
<organism evidence="4 5">
    <name type="scientific">Anaeramoeba flamelloides</name>
    <dbReference type="NCBI Taxonomy" id="1746091"/>
    <lineage>
        <taxon>Eukaryota</taxon>
        <taxon>Metamonada</taxon>
        <taxon>Anaeramoebidae</taxon>
        <taxon>Anaeramoeba</taxon>
    </lineage>
</organism>
<dbReference type="EMBL" id="JANTQA010000040">
    <property type="protein sequence ID" value="KAJ3435320.1"/>
    <property type="molecule type" value="Genomic_DNA"/>
</dbReference>
<dbReference type="PANTHER" id="PTHR45876">
    <property type="entry name" value="FI04035P"/>
    <property type="match status" value="1"/>
</dbReference>
<evidence type="ECO:0000256" key="1">
    <source>
        <dbReference type="SAM" id="MobiDB-lite"/>
    </source>
</evidence>
<feature type="domain" description="MyTH4" evidence="3">
    <location>
        <begin position="417"/>
        <end position="578"/>
    </location>
</feature>
<dbReference type="SMART" id="SM00139">
    <property type="entry name" value="MyTH4"/>
    <property type="match status" value="1"/>
</dbReference>
<feature type="domain" description="Rho-GAP" evidence="2">
    <location>
        <begin position="589"/>
        <end position="779"/>
    </location>
</feature>
<name>A0AAV7Z2N4_9EUKA</name>
<dbReference type="GO" id="GO:0005096">
    <property type="term" value="F:GTPase activator activity"/>
    <property type="evidence" value="ECO:0007669"/>
    <property type="project" value="TreeGrafter"/>
</dbReference>
<dbReference type="Proteomes" id="UP001146793">
    <property type="component" value="Unassembled WGS sequence"/>
</dbReference>
<gene>
    <name evidence="4" type="ORF">M0812_19508</name>
</gene>
<dbReference type="InterPro" id="IPR000857">
    <property type="entry name" value="MyTH4_dom"/>
</dbReference>